<keyword evidence="1" id="KW-0732">Signal</keyword>
<dbReference type="AlphaFoldDB" id="A0A0A9FER3"/>
<organism evidence="2">
    <name type="scientific">Arundo donax</name>
    <name type="common">Giant reed</name>
    <name type="synonym">Donax arundinaceus</name>
    <dbReference type="NCBI Taxonomy" id="35708"/>
    <lineage>
        <taxon>Eukaryota</taxon>
        <taxon>Viridiplantae</taxon>
        <taxon>Streptophyta</taxon>
        <taxon>Embryophyta</taxon>
        <taxon>Tracheophyta</taxon>
        <taxon>Spermatophyta</taxon>
        <taxon>Magnoliopsida</taxon>
        <taxon>Liliopsida</taxon>
        <taxon>Poales</taxon>
        <taxon>Poaceae</taxon>
        <taxon>PACMAD clade</taxon>
        <taxon>Arundinoideae</taxon>
        <taxon>Arundineae</taxon>
        <taxon>Arundo</taxon>
    </lineage>
</organism>
<evidence type="ECO:0000313" key="2">
    <source>
        <dbReference type="EMBL" id="JAE11525.1"/>
    </source>
</evidence>
<feature type="chain" id="PRO_5002062161" description="Secreted protein" evidence="1">
    <location>
        <begin position="19"/>
        <end position="92"/>
    </location>
</feature>
<accession>A0A0A9FER3</accession>
<name>A0A0A9FER3_ARUDO</name>
<protein>
    <recommendedName>
        <fullName evidence="3">Secreted protein</fullName>
    </recommendedName>
</protein>
<evidence type="ECO:0008006" key="3">
    <source>
        <dbReference type="Google" id="ProtNLM"/>
    </source>
</evidence>
<proteinExistence type="predicted"/>
<dbReference type="EMBL" id="GBRH01186371">
    <property type="protein sequence ID" value="JAE11525.1"/>
    <property type="molecule type" value="Transcribed_RNA"/>
</dbReference>
<evidence type="ECO:0000256" key="1">
    <source>
        <dbReference type="SAM" id="SignalP"/>
    </source>
</evidence>
<reference evidence="2" key="1">
    <citation type="submission" date="2014-09" db="EMBL/GenBank/DDBJ databases">
        <authorList>
            <person name="Magalhaes I.L.F."/>
            <person name="Oliveira U."/>
            <person name="Santos F.R."/>
            <person name="Vidigal T.H.D.A."/>
            <person name="Brescovit A.D."/>
            <person name="Santos A.J."/>
        </authorList>
    </citation>
    <scope>NUCLEOTIDE SEQUENCE</scope>
    <source>
        <tissue evidence="2">Shoot tissue taken approximately 20 cm above the soil surface</tissue>
    </source>
</reference>
<reference evidence="2" key="2">
    <citation type="journal article" date="2015" name="Data Brief">
        <title>Shoot transcriptome of the giant reed, Arundo donax.</title>
        <authorList>
            <person name="Barrero R.A."/>
            <person name="Guerrero F.D."/>
            <person name="Moolhuijzen P."/>
            <person name="Goolsby J.A."/>
            <person name="Tidwell J."/>
            <person name="Bellgard S.E."/>
            <person name="Bellgard M.I."/>
        </authorList>
    </citation>
    <scope>NUCLEOTIDE SEQUENCE</scope>
    <source>
        <tissue evidence="2">Shoot tissue taken approximately 20 cm above the soil surface</tissue>
    </source>
</reference>
<sequence length="92" mass="10233">MIWVQSEGWLLLTSEALAAPKIFCYYEAIISSGQRGVKTGACALFWPFPYRCNISVARRAAGEHKVLPSRTSAFRWARQLGACQAVSLCMSF</sequence>
<feature type="signal peptide" evidence="1">
    <location>
        <begin position="1"/>
        <end position="18"/>
    </location>
</feature>